<keyword evidence="5 7" id="KW-0560">Oxidoreductase</keyword>
<dbReference type="InterPro" id="IPR008927">
    <property type="entry name" value="6-PGluconate_DH-like_C_sf"/>
</dbReference>
<comment type="catalytic activity">
    <reaction evidence="7">
        <text>carnitine + NAD(+) = 3-dehydrocarnitine + NADH + H(+)</text>
        <dbReference type="Rhea" id="RHEA:19265"/>
        <dbReference type="ChEBI" id="CHEBI:15378"/>
        <dbReference type="ChEBI" id="CHEBI:17126"/>
        <dbReference type="ChEBI" id="CHEBI:57540"/>
        <dbReference type="ChEBI" id="CHEBI:57885"/>
        <dbReference type="ChEBI" id="CHEBI:57945"/>
        <dbReference type="EC" id="1.1.1.108"/>
    </reaction>
</comment>
<feature type="region of interest" description="Disordered" evidence="8">
    <location>
        <begin position="475"/>
        <end position="541"/>
    </location>
</feature>
<proteinExistence type="inferred from homology"/>
<dbReference type="Gene3D" id="3.40.50.720">
    <property type="entry name" value="NAD(P)-binding Rossmann-like Domain"/>
    <property type="match status" value="1"/>
</dbReference>
<dbReference type="SUPFAM" id="SSF54637">
    <property type="entry name" value="Thioesterase/thiol ester dehydrase-isomerase"/>
    <property type="match status" value="1"/>
</dbReference>
<evidence type="ECO:0000256" key="3">
    <source>
        <dbReference type="ARBA" id="ARBA00011738"/>
    </source>
</evidence>
<comment type="similarity">
    <text evidence="7">Belongs to the 3-hydroxyacyl-CoA dehydrogenase family. L-carnitine dehydrogenase subfamily.</text>
</comment>
<dbReference type="EC" id="1.1.1.108" evidence="7"/>
<dbReference type="GO" id="GO:0070403">
    <property type="term" value="F:NAD+ binding"/>
    <property type="evidence" value="ECO:0007669"/>
    <property type="project" value="InterPro"/>
</dbReference>
<feature type="domain" description="3-hydroxyacyl-CoA dehydrogenase C-terminal" evidence="9">
    <location>
        <begin position="189"/>
        <end position="255"/>
    </location>
</feature>
<dbReference type="GO" id="GO:0009437">
    <property type="term" value="P:carnitine metabolic process"/>
    <property type="evidence" value="ECO:0007669"/>
    <property type="project" value="UniProtKB-UniRule"/>
</dbReference>
<comment type="subunit">
    <text evidence="3 7">Homodimer.</text>
</comment>
<evidence type="ECO:0000256" key="7">
    <source>
        <dbReference type="HAMAP-Rule" id="MF_02129"/>
    </source>
</evidence>
<evidence type="ECO:0000256" key="6">
    <source>
        <dbReference type="ARBA" id="ARBA00023027"/>
    </source>
</evidence>
<dbReference type="Pfam" id="PF13279">
    <property type="entry name" value="4HBT_2"/>
    <property type="match status" value="1"/>
</dbReference>
<comment type="caution">
    <text evidence="11">The sequence shown here is derived from an EMBL/GenBank/DDBJ whole genome shotgun (WGS) entry which is preliminary data.</text>
</comment>
<evidence type="ECO:0000313" key="12">
    <source>
        <dbReference type="Proteomes" id="UP000016566"/>
    </source>
</evidence>
<dbReference type="RefSeq" id="WP_021692248.1">
    <property type="nucleotide sequence ID" value="NZ_BATB01000001.1"/>
</dbReference>
<dbReference type="InterPro" id="IPR036291">
    <property type="entry name" value="NAD(P)-bd_dom_sf"/>
</dbReference>
<organism evidence="11 12">
    <name type="scientific">Limimaricola cinnabarinus LL-001</name>
    <dbReference type="NCBI Taxonomy" id="1337093"/>
    <lineage>
        <taxon>Bacteria</taxon>
        <taxon>Pseudomonadati</taxon>
        <taxon>Pseudomonadota</taxon>
        <taxon>Alphaproteobacteria</taxon>
        <taxon>Rhodobacterales</taxon>
        <taxon>Paracoccaceae</taxon>
        <taxon>Limimaricola</taxon>
    </lineage>
</organism>
<dbReference type="NCBIfam" id="NF005716">
    <property type="entry name" value="PRK07531.1"/>
    <property type="match status" value="1"/>
</dbReference>
<feature type="domain" description="3-hydroxyacyl-CoA dehydrogenase NAD binding" evidence="10">
    <location>
        <begin position="9"/>
        <end position="181"/>
    </location>
</feature>
<sequence length="541" mass="59001">MAVTGARTAAIIGGGVIGGGWAARFALMGWNVRIHDTDPDAARKIGAVIKRARAAMPGLWDVALPDEGKVSFHDDLAETVSGAEWIQESVPERLDLKHEIYAAIQAACTETAIIGSSTSGFRPSELSEGAARPGQIIVAHPFNPVYLLPLVEIVTGPGTGDARIERIRTTLRDIGSHPLFLRREIDAHIADRLLEAVWREALWLVSDGVADTAEIDDAIRYGFGLRWAQMGLFETYRIAGGEAGMRQFLTQFGPALKWPWSKLTDVPDLTDELVETIASQSEAQSGAYSIADLERIRDANLVSILRGLKARDWGAGRLLNAADRRVGGAPKGLDAMSLTGPLPTGARAVPLDWSDHNGHMTEHRYLQAFGDATDRFLALIGCDADYIARGQSFFTAETHIRHLSEVRAGARITLDTQLLLAEGRRVRIFHRMWADSRLVATAEHMLVHVDLESRRAAAPPPDLRDRLARIAKAHAHLPQPEGAGPRSDDRSRAKARRRRTSRSRAIFRAGCPPPWCLERTASDGPGRDRPDAPAPRAAPAA</sequence>
<dbReference type="GO" id="GO:0005737">
    <property type="term" value="C:cytoplasm"/>
    <property type="evidence" value="ECO:0007669"/>
    <property type="project" value="UniProtKB-SubCell"/>
</dbReference>
<evidence type="ECO:0000256" key="2">
    <source>
        <dbReference type="ARBA" id="ARBA00004855"/>
    </source>
</evidence>
<dbReference type="Gene3D" id="1.10.1040.10">
    <property type="entry name" value="N-(1-d-carboxylethyl)-l-norvaline Dehydrogenase, domain 2"/>
    <property type="match status" value="1"/>
</dbReference>
<dbReference type="PANTHER" id="PTHR48075:SF5">
    <property type="entry name" value="3-HYDROXYBUTYRYL-COA DEHYDROGENASE"/>
    <property type="match status" value="1"/>
</dbReference>
<feature type="binding site" evidence="7">
    <location>
        <begin position="13"/>
        <end position="18"/>
    </location>
    <ligand>
        <name>NAD(+)</name>
        <dbReference type="ChEBI" id="CHEBI:57540"/>
    </ligand>
</feature>
<dbReference type="InterPro" id="IPR006108">
    <property type="entry name" value="3HC_DH_C"/>
</dbReference>
<keyword evidence="6 7" id="KW-0520">NAD</keyword>
<evidence type="ECO:0000256" key="8">
    <source>
        <dbReference type="SAM" id="MobiDB-lite"/>
    </source>
</evidence>
<evidence type="ECO:0000259" key="9">
    <source>
        <dbReference type="Pfam" id="PF00725"/>
    </source>
</evidence>
<evidence type="ECO:0000256" key="5">
    <source>
        <dbReference type="ARBA" id="ARBA00023002"/>
    </source>
</evidence>
<name>U3A8Y6_9RHOB</name>
<gene>
    <name evidence="11" type="ORF">MBELCI_0191</name>
</gene>
<comment type="subcellular location">
    <subcellularLocation>
        <location evidence="1 7">Cytoplasm</location>
    </subcellularLocation>
</comment>
<dbReference type="UniPathway" id="UPA00117"/>
<dbReference type="InterPro" id="IPR029069">
    <property type="entry name" value="HotDog_dom_sf"/>
</dbReference>
<keyword evidence="12" id="KW-1185">Reference proteome</keyword>
<dbReference type="GO" id="GO:0047728">
    <property type="term" value="F:carnitine 3-dehydrogenase activity"/>
    <property type="evidence" value="ECO:0007669"/>
    <property type="project" value="UniProtKB-UniRule"/>
</dbReference>
<dbReference type="HAMAP" id="MF_02129">
    <property type="entry name" value="L_carnitine_dehydrog"/>
    <property type="match status" value="1"/>
</dbReference>
<reference evidence="11" key="1">
    <citation type="journal article" date="2013" name="Genome Announc.">
        <title>Draft Genome Sequence of Loktanella cinnabarina LL-001T, Isolated from Deep-Sea Floor Sediment.</title>
        <authorList>
            <person name="Nishi S."/>
            <person name="Tsubouchi T."/>
            <person name="Takaki Y."/>
            <person name="Koyanagi R."/>
            <person name="Satoh N."/>
            <person name="Maruyama T."/>
            <person name="Hatada Y."/>
        </authorList>
    </citation>
    <scope>NUCLEOTIDE SEQUENCE [LARGE SCALE GENOMIC DNA]</scope>
    <source>
        <strain evidence="11">LL-001</strain>
    </source>
</reference>
<dbReference type="OrthoDB" id="9803287at2"/>
<dbReference type="InterPro" id="IPR006176">
    <property type="entry name" value="3-OHacyl-CoA_DH_NAD-bd"/>
</dbReference>
<feature type="compositionally biased region" description="Basic residues" evidence="8">
    <location>
        <begin position="493"/>
        <end position="502"/>
    </location>
</feature>
<dbReference type="Pfam" id="PF02737">
    <property type="entry name" value="3HCDH_N"/>
    <property type="match status" value="1"/>
</dbReference>
<dbReference type="EMBL" id="BATB01000001">
    <property type="protein sequence ID" value="GAD54139.1"/>
    <property type="molecule type" value="Genomic_DNA"/>
</dbReference>
<keyword evidence="4 7" id="KW-0963">Cytoplasm</keyword>
<dbReference type="eggNOG" id="COG0824">
    <property type="taxonomic scope" value="Bacteria"/>
</dbReference>
<dbReference type="Gene3D" id="3.10.129.10">
    <property type="entry name" value="Hotdog Thioesterase"/>
    <property type="match status" value="1"/>
</dbReference>
<dbReference type="Proteomes" id="UP000016566">
    <property type="component" value="Unassembled WGS sequence"/>
</dbReference>
<dbReference type="PANTHER" id="PTHR48075">
    <property type="entry name" value="3-HYDROXYACYL-COA DEHYDROGENASE FAMILY PROTEIN"/>
    <property type="match status" value="1"/>
</dbReference>
<dbReference type="InterPro" id="IPR026578">
    <property type="entry name" value="L-carnitine_dehydrogenase"/>
</dbReference>
<evidence type="ECO:0000313" key="11">
    <source>
        <dbReference type="EMBL" id="GAD54139.1"/>
    </source>
</evidence>
<dbReference type="SUPFAM" id="SSF51735">
    <property type="entry name" value="NAD(P)-binding Rossmann-fold domains"/>
    <property type="match status" value="1"/>
</dbReference>
<evidence type="ECO:0000256" key="1">
    <source>
        <dbReference type="ARBA" id="ARBA00004496"/>
    </source>
</evidence>
<comment type="pathway">
    <text evidence="2 7">Amine and polyamine metabolism; carnitine metabolism.</text>
</comment>
<dbReference type="InterPro" id="IPR013328">
    <property type="entry name" value="6PGD_dom2"/>
</dbReference>
<dbReference type="STRING" id="1337093.MBELCI_0191"/>
<protein>
    <recommendedName>
        <fullName evidence="7">L-carnitine dehydrogenase</fullName>
        <shortName evidence="7">CDH</shortName>
        <shortName evidence="7">L-CDH</shortName>
        <ecNumber evidence="7">1.1.1.108</ecNumber>
    </recommendedName>
</protein>
<dbReference type="Pfam" id="PF00725">
    <property type="entry name" value="3HCDH"/>
    <property type="match status" value="1"/>
</dbReference>
<evidence type="ECO:0000256" key="4">
    <source>
        <dbReference type="ARBA" id="ARBA00022490"/>
    </source>
</evidence>
<dbReference type="CDD" id="cd00586">
    <property type="entry name" value="4HBT"/>
    <property type="match status" value="1"/>
</dbReference>
<evidence type="ECO:0000259" key="10">
    <source>
        <dbReference type="Pfam" id="PF02737"/>
    </source>
</evidence>
<dbReference type="eggNOG" id="COG1250">
    <property type="taxonomic scope" value="Bacteria"/>
</dbReference>
<accession>U3A8Y6</accession>
<dbReference type="GO" id="GO:0006631">
    <property type="term" value="P:fatty acid metabolic process"/>
    <property type="evidence" value="ECO:0007669"/>
    <property type="project" value="InterPro"/>
</dbReference>
<dbReference type="AlphaFoldDB" id="U3A8Y6"/>
<comment type="function">
    <text evidence="7">Catalyzes the NAD(+)-dependent oxidation of L-carnitine to 3-dehydrocarnitine.</text>
</comment>
<dbReference type="SUPFAM" id="SSF48179">
    <property type="entry name" value="6-phosphogluconate dehydrogenase C-terminal domain-like"/>
    <property type="match status" value="1"/>
</dbReference>